<organism evidence="2 3">
    <name type="scientific">Pocillopora meandrina</name>
    <dbReference type="NCBI Taxonomy" id="46732"/>
    <lineage>
        <taxon>Eukaryota</taxon>
        <taxon>Metazoa</taxon>
        <taxon>Cnidaria</taxon>
        <taxon>Anthozoa</taxon>
        <taxon>Hexacorallia</taxon>
        <taxon>Scleractinia</taxon>
        <taxon>Astrocoeniina</taxon>
        <taxon>Pocilloporidae</taxon>
        <taxon>Pocillopora</taxon>
    </lineage>
</organism>
<reference evidence="2 3" key="1">
    <citation type="submission" date="2022-05" db="EMBL/GenBank/DDBJ databases">
        <authorList>
            <consortium name="Genoscope - CEA"/>
            <person name="William W."/>
        </authorList>
    </citation>
    <scope>NUCLEOTIDE SEQUENCE [LARGE SCALE GENOMIC DNA]</scope>
</reference>
<feature type="compositionally biased region" description="Basic and acidic residues" evidence="1">
    <location>
        <begin position="9"/>
        <end position="42"/>
    </location>
</feature>
<evidence type="ECO:0000313" key="2">
    <source>
        <dbReference type="EMBL" id="CAH3041767.1"/>
    </source>
</evidence>
<comment type="caution">
    <text evidence="2">The sequence shown here is derived from an EMBL/GenBank/DDBJ whole genome shotgun (WGS) entry which is preliminary data.</text>
</comment>
<protein>
    <submittedName>
        <fullName evidence="2">Uncharacterized protein</fullName>
    </submittedName>
</protein>
<proteinExistence type="predicted"/>
<dbReference type="AlphaFoldDB" id="A0AAU9VX93"/>
<dbReference type="Proteomes" id="UP001159428">
    <property type="component" value="Unassembled WGS sequence"/>
</dbReference>
<feature type="region of interest" description="Disordered" evidence="1">
    <location>
        <begin position="1"/>
        <end position="42"/>
    </location>
</feature>
<dbReference type="EMBL" id="CALNXJ010000006">
    <property type="protein sequence ID" value="CAH3041767.1"/>
    <property type="molecule type" value="Genomic_DNA"/>
</dbReference>
<gene>
    <name evidence="2" type="ORF">PMEA_00028373</name>
</gene>
<sequence>MRPLPSEEINPRLKDAMKESVEKYRPLRQRTVREETTTDKARAFPPAVYTNDKGAVQATSEGGNVTDVTFVDDCFVEVAVAKVRTYADEYDTDSQNDSSDREDEDFIPITVSKSGRPIRAHFRLDF</sequence>
<keyword evidence="3" id="KW-1185">Reference proteome</keyword>
<evidence type="ECO:0000256" key="1">
    <source>
        <dbReference type="SAM" id="MobiDB-lite"/>
    </source>
</evidence>
<accession>A0AAU9VX93</accession>
<name>A0AAU9VX93_9CNID</name>
<evidence type="ECO:0000313" key="3">
    <source>
        <dbReference type="Proteomes" id="UP001159428"/>
    </source>
</evidence>